<accession>A0A239AX66</accession>
<dbReference type="AlphaFoldDB" id="A0A239AX66"/>
<reference evidence="1 2" key="1">
    <citation type="submission" date="2017-06" db="EMBL/GenBank/DDBJ databases">
        <authorList>
            <person name="Kim H.J."/>
            <person name="Triplett B.A."/>
        </authorList>
    </citation>
    <scope>NUCLEOTIDE SEQUENCE [LARGE SCALE GENOMIC DNA]</scope>
    <source>
        <strain evidence="1 2">DSM 25597</strain>
    </source>
</reference>
<dbReference type="EMBL" id="FZNY01000005">
    <property type="protein sequence ID" value="SNS00295.1"/>
    <property type="molecule type" value="Genomic_DNA"/>
</dbReference>
<evidence type="ECO:0000313" key="1">
    <source>
        <dbReference type="EMBL" id="SNS00295.1"/>
    </source>
</evidence>
<dbReference type="OrthoDB" id="2936081at2"/>
<dbReference type="Pfam" id="PF11042">
    <property type="entry name" value="DUF2750"/>
    <property type="match status" value="1"/>
</dbReference>
<evidence type="ECO:0008006" key="3">
    <source>
        <dbReference type="Google" id="ProtNLM"/>
    </source>
</evidence>
<sequence length="151" mass="17404">MIQDTAHIEKRYLRFIKTISESEIVYALKNKNGFATSSSIHFEDDKGFPIGLICFWAEKAFAKSCIKEDWATYKVIKIHLSDFMENWCIGMENDGLLIGVEFDQNMFGYEAEPLETILDITTTLKTLGKDLIFKKFTSVTDLDQQVKEILE</sequence>
<keyword evidence="2" id="KW-1185">Reference proteome</keyword>
<name>A0A239AX66_9FLAO</name>
<dbReference type="InterPro" id="IPR021284">
    <property type="entry name" value="DUF2750"/>
</dbReference>
<dbReference type="RefSeq" id="WP_089372454.1">
    <property type="nucleotide sequence ID" value="NZ_BMEP01000006.1"/>
</dbReference>
<dbReference type="Proteomes" id="UP000198379">
    <property type="component" value="Unassembled WGS sequence"/>
</dbReference>
<protein>
    <recommendedName>
        <fullName evidence="3">DUF2750 domain-containing protein</fullName>
    </recommendedName>
</protein>
<evidence type="ECO:0000313" key="2">
    <source>
        <dbReference type="Proteomes" id="UP000198379"/>
    </source>
</evidence>
<organism evidence="1 2">
    <name type="scientific">Dokdonia pacifica</name>
    <dbReference type="NCBI Taxonomy" id="1627892"/>
    <lineage>
        <taxon>Bacteria</taxon>
        <taxon>Pseudomonadati</taxon>
        <taxon>Bacteroidota</taxon>
        <taxon>Flavobacteriia</taxon>
        <taxon>Flavobacteriales</taxon>
        <taxon>Flavobacteriaceae</taxon>
        <taxon>Dokdonia</taxon>
    </lineage>
</organism>
<gene>
    <name evidence="1" type="ORF">SAMN06265376_105200</name>
</gene>
<proteinExistence type="predicted"/>